<dbReference type="Proteomes" id="UP001305174">
    <property type="component" value="Segment"/>
</dbReference>
<evidence type="ECO:0000313" key="2">
    <source>
        <dbReference type="Proteomes" id="UP001305174"/>
    </source>
</evidence>
<evidence type="ECO:0000313" key="1">
    <source>
        <dbReference type="EMBL" id="WOZ57557.1"/>
    </source>
</evidence>
<proteinExistence type="predicted"/>
<reference evidence="2" key="1">
    <citation type="submission" date="2024-05" db="EMBL/GenBank/DDBJ databases">
        <authorList>
            <person name="Tikunov A.Y."/>
            <person name="Morozova V.V."/>
            <person name="Kozlova Y.N."/>
            <person name="Tikunova N.V."/>
            <person name="Babkin I.V."/>
        </authorList>
    </citation>
    <scope>NUCLEOTIDE SEQUENCE [LARGE SCALE GENOMIC DNA]</scope>
</reference>
<keyword evidence="2" id="KW-1185">Reference proteome</keyword>
<accession>A0AAX4G6P5</accession>
<organism evidence="1 2">
    <name type="scientific">Pseudomonas phage vB_PseuGesM_254</name>
    <dbReference type="NCBI Taxonomy" id="3092638"/>
    <lineage>
        <taxon>Viruses</taxon>
        <taxon>Duplodnaviria</taxon>
        <taxon>Heunggongvirae</taxon>
        <taxon>Uroviricota</taxon>
        <taxon>Caudoviricetes</taxon>
        <taxon>Vandenendeviridae</taxon>
        <taxon>Chemalvirus</taxon>
        <taxon>Chemalvirus PseuGes254</taxon>
    </lineage>
</organism>
<dbReference type="EMBL" id="OR575930">
    <property type="protein sequence ID" value="WOZ57557.1"/>
    <property type="molecule type" value="Genomic_DNA"/>
</dbReference>
<sequence length="62" mass="6916">MSDKIQPGNTVMWAAAFGGWCDLYVVEGVNDRGTFTAKIINSEGFESHIGETCDDWQPEYVK</sequence>
<protein>
    <submittedName>
        <fullName evidence="1">Uncharacterized protein</fullName>
    </submittedName>
</protein>
<name>A0AAX4G6P5_9CAUD</name>